<dbReference type="Proteomes" id="UP000197032">
    <property type="component" value="Unassembled WGS sequence"/>
</dbReference>
<dbReference type="EMBL" id="BDGJ01000117">
    <property type="protein sequence ID" value="GAW93147.1"/>
    <property type="molecule type" value="Genomic_DNA"/>
</dbReference>
<protein>
    <submittedName>
        <fullName evidence="1">Uncharacterized protein</fullName>
    </submittedName>
</protein>
<proteinExistence type="predicted"/>
<organism evidence="1 2">
    <name type="scientific">Calderihabitans maritimus</name>
    <dbReference type="NCBI Taxonomy" id="1246530"/>
    <lineage>
        <taxon>Bacteria</taxon>
        <taxon>Bacillati</taxon>
        <taxon>Bacillota</taxon>
        <taxon>Clostridia</taxon>
        <taxon>Neomoorellales</taxon>
        <taxon>Calderihabitantaceae</taxon>
        <taxon>Calderihabitans</taxon>
    </lineage>
</organism>
<keyword evidence="2" id="KW-1185">Reference proteome</keyword>
<evidence type="ECO:0000313" key="1">
    <source>
        <dbReference type="EMBL" id="GAW93147.1"/>
    </source>
</evidence>
<evidence type="ECO:0000313" key="2">
    <source>
        <dbReference type="Proteomes" id="UP000197032"/>
    </source>
</evidence>
<gene>
    <name evidence="1" type="ORF">KKC1_22880</name>
</gene>
<comment type="caution">
    <text evidence="1">The sequence shown here is derived from an EMBL/GenBank/DDBJ whole genome shotgun (WGS) entry which is preliminary data.</text>
</comment>
<name>A0A1Z5HUX5_9FIRM</name>
<accession>A0A1Z5HUX5</accession>
<dbReference type="AlphaFoldDB" id="A0A1Z5HUX5"/>
<reference evidence="2" key="1">
    <citation type="journal article" date="2017" name="Appl. Environ. Microbiol.">
        <title>Genomic Analysis of Calderihabitans maritimus KKC1, a Thermophilic, Hydrogenogenic, Carboxydotrophic Bacterium Isolated from Marine Sediment.</title>
        <authorList>
            <person name="Omae K."/>
            <person name="Yoneda Y."/>
            <person name="Fukuyama Y."/>
            <person name="Yoshida T."/>
            <person name="Sako Y."/>
        </authorList>
    </citation>
    <scope>NUCLEOTIDE SEQUENCE [LARGE SCALE GENOMIC DNA]</scope>
    <source>
        <strain evidence="2">KKC1</strain>
    </source>
</reference>
<sequence length="38" mass="4528">MVFAGKKARFLLFYREKARGLGSIEILGQERRRTRRNC</sequence>